<dbReference type="CDD" id="cd01949">
    <property type="entry name" value="GGDEF"/>
    <property type="match status" value="1"/>
</dbReference>
<dbReference type="RefSeq" id="WP_275594052.1">
    <property type="nucleotide sequence ID" value="NZ_CP102381.1"/>
</dbReference>
<name>A0ABY8C754_9GAMM</name>
<dbReference type="InterPro" id="IPR024041">
    <property type="entry name" value="NH4_transpt_AmtB-like_dom"/>
</dbReference>
<keyword evidence="5 8" id="KW-1133">Transmembrane helix</keyword>
<dbReference type="InterPro" id="IPR000160">
    <property type="entry name" value="GGDEF_dom"/>
</dbReference>
<feature type="transmembrane region" description="Helical" evidence="8">
    <location>
        <begin position="254"/>
        <end position="272"/>
    </location>
</feature>
<dbReference type="NCBIfam" id="TIGR00836">
    <property type="entry name" value="amt"/>
    <property type="match status" value="1"/>
</dbReference>
<dbReference type="EMBL" id="CP102381">
    <property type="protein sequence ID" value="WEJ61793.1"/>
    <property type="molecule type" value="Genomic_DNA"/>
</dbReference>
<evidence type="ECO:0000256" key="4">
    <source>
        <dbReference type="ARBA" id="ARBA00022692"/>
    </source>
</evidence>
<evidence type="ECO:0000256" key="8">
    <source>
        <dbReference type="RuleBase" id="RU362002"/>
    </source>
</evidence>
<feature type="transmembrane region" description="Helical" evidence="8">
    <location>
        <begin position="278"/>
        <end position="296"/>
    </location>
</feature>
<evidence type="ECO:0000313" key="11">
    <source>
        <dbReference type="Proteomes" id="UP001222275"/>
    </source>
</evidence>
<keyword evidence="6 8" id="KW-0472">Membrane</keyword>
<dbReference type="InterPro" id="IPR001905">
    <property type="entry name" value="Ammonium_transpt"/>
</dbReference>
<evidence type="ECO:0000256" key="3">
    <source>
        <dbReference type="ARBA" id="ARBA00022448"/>
    </source>
</evidence>
<evidence type="ECO:0000256" key="1">
    <source>
        <dbReference type="ARBA" id="ARBA00004141"/>
    </source>
</evidence>
<keyword evidence="3 8" id="KW-0813">Transport</keyword>
<evidence type="ECO:0000259" key="9">
    <source>
        <dbReference type="PROSITE" id="PS50887"/>
    </source>
</evidence>
<dbReference type="SMART" id="SM00267">
    <property type="entry name" value="GGDEF"/>
    <property type="match status" value="1"/>
</dbReference>
<feature type="transmembrane region" description="Helical" evidence="8">
    <location>
        <begin position="6"/>
        <end position="28"/>
    </location>
</feature>
<feature type="transmembrane region" description="Helical" evidence="8">
    <location>
        <begin position="49"/>
        <end position="70"/>
    </location>
</feature>
<feature type="transmembrane region" description="Helical" evidence="8">
    <location>
        <begin position="90"/>
        <end position="110"/>
    </location>
</feature>
<evidence type="ECO:0000256" key="5">
    <source>
        <dbReference type="ARBA" id="ARBA00022989"/>
    </source>
</evidence>
<feature type="transmembrane region" description="Helical" evidence="8">
    <location>
        <begin position="144"/>
        <end position="172"/>
    </location>
</feature>
<dbReference type="InterPro" id="IPR043128">
    <property type="entry name" value="Rev_trsase/Diguanyl_cyclase"/>
</dbReference>
<protein>
    <recommendedName>
        <fullName evidence="8">Ammonium transporter</fullName>
    </recommendedName>
</protein>
<feature type="transmembrane region" description="Helical" evidence="8">
    <location>
        <begin position="117"/>
        <end position="138"/>
    </location>
</feature>
<accession>A0ABY8C754</accession>
<dbReference type="NCBIfam" id="TIGR00254">
    <property type="entry name" value="GGDEF"/>
    <property type="match status" value="1"/>
</dbReference>
<dbReference type="Gene3D" id="3.30.70.270">
    <property type="match status" value="1"/>
</dbReference>
<sequence length="611" mass="66812">MGDSPTDILWVLVSAILVALMQPGFTALEAGGTRTKNSISTAIKNMSDFLISFIVFVLFGASIMLGSSYFGLVGWQPNIFNSTTLSEVVLILFQAMFASTAVTIISGSIAERTKFSTYLIIAVIVSIFIYPIQAHWAWNTEGWLAQIGFIDFAGSTVVHSVGGWAALAAILIIGPRIGRFDEENRAFEHSNLAYSALGVFLIWIGWIGFNGGSVLALNETTALVILNTFIAGSTGGISGLIVSRILNGYYQITAILNGVLAGLVAITASANLTTPFEAIVIGVIGYFAYHLGVILLERYKVDDAIEAVPVHLFAGIAGTLAVPFVMNDIIFIEQLKTQVIGIITIGFFTFGISYILLKTINRFSKLRVTETSELIGLNISEHKSSTSMFDLANAMNSQAVSQDFSRRILVEPYTDASLLANYYNQVTEAFNKLDQEKELLLEETNRMANYDHLTGLAKRRLLVNELSRACIQSEQSPQNNAVLFIDLDGFKNVNDKYGHDGGDIILKVTAERILTNIRKSDLASRFGGDEFVVLLEDIQNDTQATIVADKIIKSLKEPVDLGNNTIGHIGASIGIRFIENNGTFSVEKILKEADQAMYEAKRRGKNQWVAY</sequence>
<keyword evidence="4 8" id="KW-0812">Transmembrane</keyword>
<dbReference type="SUPFAM" id="SSF55073">
    <property type="entry name" value="Nucleotide cyclase"/>
    <property type="match status" value="1"/>
</dbReference>
<dbReference type="InterPro" id="IPR029787">
    <property type="entry name" value="Nucleotide_cyclase"/>
</dbReference>
<dbReference type="PROSITE" id="PS50887">
    <property type="entry name" value="GGDEF"/>
    <property type="match status" value="1"/>
</dbReference>
<proteinExistence type="inferred from homology"/>
<feature type="domain" description="GGDEF" evidence="9">
    <location>
        <begin position="478"/>
        <end position="611"/>
    </location>
</feature>
<dbReference type="Pfam" id="PF00990">
    <property type="entry name" value="GGDEF"/>
    <property type="match status" value="1"/>
</dbReference>
<dbReference type="Pfam" id="PF00909">
    <property type="entry name" value="Ammonium_transp"/>
    <property type="match status" value="1"/>
</dbReference>
<feature type="transmembrane region" description="Helical" evidence="8">
    <location>
        <begin position="338"/>
        <end position="357"/>
    </location>
</feature>
<feature type="transmembrane region" description="Helical" evidence="8">
    <location>
        <begin position="221"/>
        <end position="242"/>
    </location>
</feature>
<organism evidence="10 11">
    <name type="scientific">Thiomicrorhabdus lithotrophica</name>
    <dbReference type="NCBI Taxonomy" id="2949997"/>
    <lineage>
        <taxon>Bacteria</taxon>
        <taxon>Pseudomonadati</taxon>
        <taxon>Pseudomonadota</taxon>
        <taxon>Gammaproteobacteria</taxon>
        <taxon>Thiotrichales</taxon>
        <taxon>Piscirickettsiaceae</taxon>
        <taxon>Thiomicrorhabdus</taxon>
    </lineage>
</organism>
<evidence type="ECO:0000313" key="10">
    <source>
        <dbReference type="EMBL" id="WEJ61793.1"/>
    </source>
</evidence>
<dbReference type="PANTHER" id="PTHR11730">
    <property type="entry name" value="AMMONIUM TRANSPORTER"/>
    <property type="match status" value="1"/>
</dbReference>
<evidence type="ECO:0000256" key="2">
    <source>
        <dbReference type="ARBA" id="ARBA00005887"/>
    </source>
</evidence>
<keyword evidence="7 8" id="KW-0924">Ammonia transport</keyword>
<dbReference type="InterPro" id="IPR018047">
    <property type="entry name" value="Ammonium_transpt_CS"/>
</dbReference>
<gene>
    <name evidence="10" type="primary">amt</name>
    <name evidence="10" type="ORF">NR989_07170</name>
</gene>
<dbReference type="PANTHER" id="PTHR11730:SF6">
    <property type="entry name" value="AMMONIUM TRANSPORTER"/>
    <property type="match status" value="1"/>
</dbReference>
<keyword evidence="11" id="KW-1185">Reference proteome</keyword>
<evidence type="ECO:0000256" key="7">
    <source>
        <dbReference type="ARBA" id="ARBA00023177"/>
    </source>
</evidence>
<reference evidence="10 11" key="1">
    <citation type="submission" date="2022-06" db="EMBL/GenBank/DDBJ databases">
        <title>Thiomicrohabdus sp. nov, an obligately chemolithoautotrophic, sulfur-oxidizing bacterium isolated from beach of Guanyin Mountain. Amoy.</title>
        <authorList>
            <person name="Zhu H."/>
        </authorList>
    </citation>
    <scope>NUCLEOTIDE SEQUENCE [LARGE SCALE GENOMIC DNA]</scope>
    <source>
        <strain evidence="10 11">XGS-01</strain>
    </source>
</reference>
<dbReference type="Gene3D" id="1.10.3430.10">
    <property type="entry name" value="Ammonium transporter AmtB like domains"/>
    <property type="match status" value="1"/>
</dbReference>
<dbReference type="SUPFAM" id="SSF111352">
    <property type="entry name" value="Ammonium transporter"/>
    <property type="match status" value="1"/>
</dbReference>
<feature type="transmembrane region" description="Helical" evidence="8">
    <location>
        <begin position="308"/>
        <end position="326"/>
    </location>
</feature>
<dbReference type="InterPro" id="IPR029020">
    <property type="entry name" value="Ammonium/urea_transptr"/>
</dbReference>
<feature type="transmembrane region" description="Helical" evidence="8">
    <location>
        <begin position="192"/>
        <end position="209"/>
    </location>
</feature>
<comment type="subcellular location">
    <subcellularLocation>
        <location evidence="8">Cell membrane</location>
        <topology evidence="8">Multi-pass membrane protein</topology>
    </subcellularLocation>
    <subcellularLocation>
        <location evidence="1">Membrane</location>
        <topology evidence="1">Multi-pass membrane protein</topology>
    </subcellularLocation>
</comment>
<dbReference type="Proteomes" id="UP001222275">
    <property type="component" value="Chromosome"/>
</dbReference>
<comment type="similarity">
    <text evidence="2 8">Belongs to the ammonia transporter channel (TC 1.A.11.2) family.</text>
</comment>
<dbReference type="PROSITE" id="PS01219">
    <property type="entry name" value="AMMONIUM_TRANSP"/>
    <property type="match status" value="1"/>
</dbReference>
<evidence type="ECO:0000256" key="6">
    <source>
        <dbReference type="ARBA" id="ARBA00023136"/>
    </source>
</evidence>